<dbReference type="STRING" id="667676.SAMN05192539_103140"/>
<keyword evidence="2" id="KW-0808">Transferase</keyword>
<evidence type="ECO:0000256" key="1">
    <source>
        <dbReference type="ARBA" id="ARBA00022676"/>
    </source>
</evidence>
<sequence length="647" mass="72832">MQSHSQTAPASMLRPSMAIRRLYVRAGKSLVRTRTFHTLLFFLLLSIHALRRRSIPAIQRSEHRLSTCRFFSVSAARFMKGLGSNVEIQCQIYVCQRNRAARPVPHGTRVTKSPWLGAWLYFANVLKIQGFFDDSEMLYQWLAGKSAVRSIALRGLGDLLALQAVWAHEFNSYHVEGIAINSLKHLPRFAQTKTWHDRSFSEAISVLTDAVHVEQDNADGWWLLAYLHTQAGNWQHALDADRKYSALCVSTFEERFSNAARIFPINRAAGVSLYETALESWSGWWRVVDAEITTVADLGARNDTSYCQVNEPSTQSVKACVVRDGEIIPVLSELHFDASYVVEYEYAEILPRYGMILANRQYLIADSAHMKACHLPLFTDVVRAVSDNRALIACRAAMPYVSSGCIYIGHNQNYYHWLLDEVPRLSLVIDSDRHKDAPILVDVNAAQWQIELLHRLGIEHSRLRAVDFSEPLGVNSLIVPSRLSTAMVAHPDAVLFMRDRLVPNAKTLKAKAGKRLYLKRSEGSPRSMLNEGRVLEKFNRAGFSFVDTGRMTLDEQIELLSDAEVIAGPGGAAFTNALFAPRDAKIIMLSSTNVTCHTFTSISAALGQQSWIINGISYPRTHPHWIWSACDFEVAEQDIDLCFNHVL</sequence>
<evidence type="ECO:0000313" key="5">
    <source>
        <dbReference type="EMBL" id="SEK02215.1"/>
    </source>
</evidence>
<feature type="domain" description="Glycosyltransferase 61 catalytic" evidence="4">
    <location>
        <begin position="414"/>
        <end position="587"/>
    </location>
</feature>
<name>A0A1H7DV84_9BURK</name>
<dbReference type="InterPro" id="IPR007657">
    <property type="entry name" value="Glycosyltransferase_61"/>
</dbReference>
<keyword evidence="6" id="KW-1185">Reference proteome</keyword>
<evidence type="ECO:0000256" key="3">
    <source>
        <dbReference type="ARBA" id="ARBA00023180"/>
    </source>
</evidence>
<gene>
    <name evidence="5" type="ORF">SAMN05192539_103140</name>
</gene>
<dbReference type="GO" id="GO:0016757">
    <property type="term" value="F:glycosyltransferase activity"/>
    <property type="evidence" value="ECO:0007669"/>
    <property type="project" value="UniProtKB-KW"/>
</dbReference>
<accession>A0A1H7DV84</accession>
<keyword evidence="1" id="KW-0328">Glycosyltransferase</keyword>
<dbReference type="InterPro" id="IPR011990">
    <property type="entry name" value="TPR-like_helical_dom_sf"/>
</dbReference>
<keyword evidence="3" id="KW-0325">Glycoprotein</keyword>
<protein>
    <recommendedName>
        <fullName evidence="4">Glycosyltransferase 61 catalytic domain-containing protein</fullName>
    </recommendedName>
</protein>
<reference evidence="6" key="1">
    <citation type="submission" date="2016-10" db="EMBL/GenBank/DDBJ databases">
        <authorList>
            <person name="Varghese N."/>
            <person name="Submissions S."/>
        </authorList>
    </citation>
    <scope>NUCLEOTIDE SEQUENCE [LARGE SCALE GENOMIC DNA]</scope>
    <source>
        <strain evidence="6">LMG 26031</strain>
    </source>
</reference>
<organism evidence="5 6">
    <name type="scientific">Paraburkholderia diazotrophica</name>
    <dbReference type="NCBI Taxonomy" id="667676"/>
    <lineage>
        <taxon>Bacteria</taxon>
        <taxon>Pseudomonadati</taxon>
        <taxon>Pseudomonadota</taxon>
        <taxon>Betaproteobacteria</taxon>
        <taxon>Burkholderiales</taxon>
        <taxon>Burkholderiaceae</taxon>
        <taxon>Paraburkholderia</taxon>
    </lineage>
</organism>
<evidence type="ECO:0000313" key="6">
    <source>
        <dbReference type="Proteomes" id="UP000198866"/>
    </source>
</evidence>
<dbReference type="AlphaFoldDB" id="A0A1H7DV84"/>
<dbReference type="PANTHER" id="PTHR20961">
    <property type="entry name" value="GLYCOSYLTRANSFERASE"/>
    <property type="match status" value="1"/>
</dbReference>
<dbReference type="SUPFAM" id="SSF48452">
    <property type="entry name" value="TPR-like"/>
    <property type="match status" value="1"/>
</dbReference>
<dbReference type="InterPro" id="IPR049625">
    <property type="entry name" value="Glyco_transf_61_cat"/>
</dbReference>
<dbReference type="Proteomes" id="UP000198866">
    <property type="component" value="Unassembled WGS sequence"/>
</dbReference>
<evidence type="ECO:0000259" key="4">
    <source>
        <dbReference type="Pfam" id="PF04577"/>
    </source>
</evidence>
<dbReference type="EMBL" id="FNYE01000031">
    <property type="protein sequence ID" value="SEK02215.1"/>
    <property type="molecule type" value="Genomic_DNA"/>
</dbReference>
<dbReference type="OrthoDB" id="9115425at2"/>
<proteinExistence type="predicted"/>
<evidence type="ECO:0000256" key="2">
    <source>
        <dbReference type="ARBA" id="ARBA00022679"/>
    </source>
</evidence>
<dbReference type="Pfam" id="PF04577">
    <property type="entry name" value="Glyco_transf_61"/>
    <property type="match status" value="1"/>
</dbReference>